<dbReference type="PANTHER" id="PTHR13158">
    <property type="match status" value="1"/>
</dbReference>
<keyword evidence="2" id="KW-1185">Reference proteome</keyword>
<dbReference type="InterPro" id="IPR016064">
    <property type="entry name" value="NAD/diacylglycerol_kinase_sf"/>
</dbReference>
<dbReference type="Proteomes" id="UP000244384">
    <property type="component" value="Chromosome"/>
</dbReference>
<name>A0A2S0WQX0_9ACTN</name>
<dbReference type="GO" id="GO:0019674">
    <property type="term" value="P:NAD+ metabolic process"/>
    <property type="evidence" value="ECO:0007669"/>
    <property type="project" value="InterPro"/>
</dbReference>
<dbReference type="PANTHER" id="PTHR13158:SF5">
    <property type="entry name" value="NAD KINASE 2, MITOCHONDRIAL"/>
    <property type="match status" value="1"/>
</dbReference>
<evidence type="ECO:0000313" key="2">
    <source>
        <dbReference type="Proteomes" id="UP000244384"/>
    </source>
</evidence>
<dbReference type="InterPro" id="IPR017437">
    <property type="entry name" value="ATP-NAD_kinase_PpnK-typ_C"/>
</dbReference>
<dbReference type="KEGG" id="aez:C3E78_16905"/>
<dbReference type="InterPro" id="IPR017438">
    <property type="entry name" value="ATP-NAD_kinase_N"/>
</dbReference>
<dbReference type="Gene3D" id="2.60.200.30">
    <property type="entry name" value="Probable inorganic polyphosphate/atp-NAD kinase, domain 2"/>
    <property type="match status" value="1"/>
</dbReference>
<accession>A0A2S0WQX0</accession>
<accession>A0A5F2EQS5</accession>
<sequence>MSLRPRAVVVHRRSEYDDLLARHGTHGQAEFYLAQRGRDIAEVQQRHVALATAMSEVSAGLPVHWRRVEVERDELDRFVFGPEDVVVAVGQDGLVANVAKYLSGQPVVGVNPEPRWNPGILVPHAPASVSAVLTALGRGAAVLEDRTMVEAVTDDGQELRALNELFIGHPSHQSARYVIQADGRQERHSSSGILAGTGTGATGWLRSSWQERRSELPLPLPTSPELCWFVREAWPSPATGTTFTEGIVPDAGSLVVAVESDRLVCFGDGIEADSMSLSWGQRLTIRRSSRRLRLVHQAGQGRART</sequence>
<evidence type="ECO:0000313" key="1">
    <source>
        <dbReference type="EMBL" id="AWB93755.1"/>
    </source>
</evidence>
<dbReference type="GO" id="GO:0003951">
    <property type="term" value="F:NAD+ kinase activity"/>
    <property type="evidence" value="ECO:0007669"/>
    <property type="project" value="InterPro"/>
</dbReference>
<gene>
    <name evidence="1" type="ORF">C3E78_16905</name>
</gene>
<dbReference type="AlphaFoldDB" id="A0A2S0WQX0"/>
<protein>
    <submittedName>
        <fullName evidence="1">Uncharacterized protein</fullName>
    </submittedName>
</protein>
<dbReference type="EMBL" id="CP026952">
    <property type="protein sequence ID" value="AWB93755.1"/>
    <property type="molecule type" value="Genomic_DNA"/>
</dbReference>
<dbReference type="RefSeq" id="WP_108580426.1">
    <property type="nucleotide sequence ID" value="NZ_CP026952.1"/>
</dbReference>
<dbReference type="SUPFAM" id="SSF111331">
    <property type="entry name" value="NAD kinase/diacylglycerol kinase-like"/>
    <property type="match status" value="1"/>
</dbReference>
<dbReference type="OrthoDB" id="1889537at2"/>
<proteinExistence type="predicted"/>
<reference evidence="2" key="1">
    <citation type="submission" date="2018-01" db="EMBL/GenBank/DDBJ databases">
        <authorList>
            <person name="Li J."/>
        </authorList>
    </citation>
    <scope>NUCLEOTIDE SEQUENCE [LARGE SCALE GENOMIC DNA]</scope>
    <source>
        <strain evidence="2">592</strain>
    </source>
</reference>
<dbReference type="Gene3D" id="3.40.50.10330">
    <property type="entry name" value="Probable inorganic polyphosphate/atp-NAD kinase, domain 1"/>
    <property type="match status" value="1"/>
</dbReference>
<organism evidence="1 2">
    <name type="scientific">Aeromicrobium chenweiae</name>
    <dbReference type="NCBI Taxonomy" id="2079793"/>
    <lineage>
        <taxon>Bacteria</taxon>
        <taxon>Bacillati</taxon>
        <taxon>Actinomycetota</taxon>
        <taxon>Actinomycetes</taxon>
        <taxon>Propionibacteriales</taxon>
        <taxon>Nocardioidaceae</taxon>
        <taxon>Aeromicrobium</taxon>
    </lineage>
</organism>